<keyword evidence="1" id="KW-0472">Membrane</keyword>
<keyword evidence="1" id="KW-0812">Transmembrane</keyword>
<evidence type="ECO:0000256" key="1">
    <source>
        <dbReference type="SAM" id="Phobius"/>
    </source>
</evidence>
<sequence>MIIFRDMTSCTLFFFSIIFYHDIYSCKLRKKAETKRSLAFQNQVQNQVPKGENQNRNFFDKNKAQYDSRKAQRLGGPYNIFFGGLYTSLFLFLNGHFMTF</sequence>
<protein>
    <submittedName>
        <fullName evidence="2">Uncharacterized protein</fullName>
    </submittedName>
</protein>
<organism evidence="2">
    <name type="scientific">Cacopsylla melanoneura</name>
    <dbReference type="NCBI Taxonomy" id="428564"/>
    <lineage>
        <taxon>Eukaryota</taxon>
        <taxon>Metazoa</taxon>
        <taxon>Ecdysozoa</taxon>
        <taxon>Arthropoda</taxon>
        <taxon>Hexapoda</taxon>
        <taxon>Insecta</taxon>
        <taxon>Pterygota</taxon>
        <taxon>Neoptera</taxon>
        <taxon>Paraneoptera</taxon>
        <taxon>Hemiptera</taxon>
        <taxon>Sternorrhyncha</taxon>
        <taxon>Psylloidea</taxon>
        <taxon>Psyllidae</taxon>
        <taxon>Psyllinae</taxon>
        <taxon>Cacopsylla</taxon>
    </lineage>
</organism>
<dbReference type="EMBL" id="HBUF01571900">
    <property type="protein sequence ID" value="CAG6766943.1"/>
    <property type="molecule type" value="Transcribed_RNA"/>
</dbReference>
<keyword evidence="1" id="KW-1133">Transmembrane helix</keyword>
<proteinExistence type="predicted"/>
<name>A0A8D9AI68_9HEMI</name>
<accession>A0A8D9AI68</accession>
<dbReference type="AlphaFoldDB" id="A0A8D9AI68"/>
<feature type="transmembrane region" description="Helical" evidence="1">
    <location>
        <begin position="78"/>
        <end position="97"/>
    </location>
</feature>
<reference evidence="2" key="1">
    <citation type="submission" date="2021-05" db="EMBL/GenBank/DDBJ databases">
        <authorList>
            <person name="Alioto T."/>
            <person name="Alioto T."/>
            <person name="Gomez Garrido J."/>
        </authorList>
    </citation>
    <scope>NUCLEOTIDE SEQUENCE</scope>
</reference>
<evidence type="ECO:0000313" key="2">
    <source>
        <dbReference type="EMBL" id="CAG6766943.1"/>
    </source>
</evidence>